<evidence type="ECO:0000259" key="3">
    <source>
        <dbReference type="Pfam" id="PF08212"/>
    </source>
</evidence>
<dbReference type="PROSITE" id="PS00213">
    <property type="entry name" value="LIPOCALIN"/>
    <property type="match status" value="1"/>
</dbReference>
<feature type="compositionally biased region" description="Low complexity" evidence="1">
    <location>
        <begin position="178"/>
        <end position="200"/>
    </location>
</feature>
<evidence type="ECO:0000256" key="1">
    <source>
        <dbReference type="SAM" id="MobiDB-lite"/>
    </source>
</evidence>
<dbReference type="InterPro" id="IPR022272">
    <property type="entry name" value="Lipocalin_CS"/>
</dbReference>
<feature type="region of interest" description="Disordered" evidence="1">
    <location>
        <begin position="19"/>
        <end position="200"/>
    </location>
</feature>
<gene>
    <name evidence="4" type="ORF">MPOR_09320</name>
</gene>
<feature type="compositionally biased region" description="Low complexity" evidence="1">
    <location>
        <begin position="19"/>
        <end position="49"/>
    </location>
</feature>
<dbReference type="CDD" id="cd19438">
    <property type="entry name" value="lipocalin_Blc-like"/>
    <property type="match status" value="1"/>
</dbReference>
<feature type="compositionally biased region" description="Acidic residues" evidence="1">
    <location>
        <begin position="77"/>
        <end position="99"/>
    </location>
</feature>
<dbReference type="SUPFAM" id="SSF53474">
    <property type="entry name" value="alpha/beta-Hydrolases"/>
    <property type="match status" value="1"/>
</dbReference>
<dbReference type="Gene3D" id="3.40.50.1820">
    <property type="entry name" value="alpha/beta hydrolase"/>
    <property type="match status" value="1"/>
</dbReference>
<dbReference type="SUPFAM" id="SSF50814">
    <property type="entry name" value="Lipocalins"/>
    <property type="match status" value="1"/>
</dbReference>
<feature type="chain" id="PRO_5026723375" description="Lipocalin/cytosolic fatty-acid binding domain-containing protein" evidence="2">
    <location>
        <begin position="24"/>
        <end position="668"/>
    </location>
</feature>
<keyword evidence="5" id="KW-1185">Reference proteome</keyword>
<feature type="signal peptide" evidence="2">
    <location>
        <begin position="1"/>
        <end position="23"/>
    </location>
</feature>
<dbReference type="InterPro" id="IPR029058">
    <property type="entry name" value="AB_hydrolase_fold"/>
</dbReference>
<feature type="domain" description="Lipocalin/cytosolic fatty-acid binding" evidence="3">
    <location>
        <begin position="516"/>
        <end position="650"/>
    </location>
</feature>
<proteinExistence type="predicted"/>
<reference evidence="4 5" key="1">
    <citation type="journal article" date="2019" name="Emerg. Microbes Infect.">
        <title>Comprehensive subspecies identification of 175 nontuberculous mycobacteria species based on 7547 genomic profiles.</title>
        <authorList>
            <person name="Matsumoto Y."/>
            <person name="Kinjo T."/>
            <person name="Motooka D."/>
            <person name="Nabeya D."/>
            <person name="Jung N."/>
            <person name="Uechi K."/>
            <person name="Horii T."/>
            <person name="Iida T."/>
            <person name="Fujita J."/>
            <person name="Nakamura S."/>
        </authorList>
    </citation>
    <scope>NUCLEOTIDE SEQUENCE [LARGE SCALE GENOMIC DNA]</scope>
    <source>
        <strain evidence="4 5">JCM 12603</strain>
    </source>
</reference>
<sequence>MIWVGAIGAGGCLTLAAATGVAAADTDSESADSASSSTEQDSSAASQDSPDGGTTEGSGTAADPATIPASIKRSADDDADEEAQADAALEDAIELEIDDLASAGEESTDASNGTEGVEIESTDADVDSTDAETTDAETTDATEVESSAPSSDTDPATPTAEAAEAASEQAVTQSTGRAAAVPDEAAEADAANQATSETADSASGDAAAAVLQAAAAGPVTGVQTGRATLTIPLDDDEFRTRADWYFPTQADGSIAATGVIWLQHGFLGTKSSYSALAKTLAQQTNSVVVAANLPSFPSLRCGGCWINGTALQQGVAAMFVGGEDSLNMSATAAGLVGTLPTSFVLSGHSAGGGFATAAGGYYAADPSSGGNLRGVVMFDGFSFSGVVPDALQRLDNPYIPVYQIAAPPQPFNSNGATTAELVAARPGQFVGVTLANGSHVDSMLGSNPIIDFFAQLVTRFSPAGNTEAVYTLATGWINDLYQGLGPADGAGIYGAPDQYIVMGDTAAVVLAPPPVVDLDRYLGTWYEVGSVKQFFSIGLVNTTAQYSLNPDGSIRVENSGNYFVNNGPESRIVGAALPVEGSQNKLNVAFFFGNPSTNPPGNYWIVDLDPDYQWAIVTDFTGLSGFLLTRTRTVSDDFYQELLNRASVKGVKGRITPTRQPAADTVTV</sequence>
<evidence type="ECO:0000313" key="5">
    <source>
        <dbReference type="Proteomes" id="UP000466785"/>
    </source>
</evidence>
<name>A0A6N4V379_9MYCO</name>
<dbReference type="InterPro" id="IPR012674">
    <property type="entry name" value="Calycin"/>
</dbReference>
<dbReference type="Gene3D" id="2.40.128.20">
    <property type="match status" value="1"/>
</dbReference>
<dbReference type="PANTHER" id="PTHR10612:SF34">
    <property type="entry name" value="APOLIPOPROTEIN D"/>
    <property type="match status" value="1"/>
</dbReference>
<dbReference type="PANTHER" id="PTHR10612">
    <property type="entry name" value="APOLIPOPROTEIN D"/>
    <property type="match status" value="1"/>
</dbReference>
<dbReference type="InterPro" id="IPR047202">
    <property type="entry name" value="Lipocalin_Blc-like_dom"/>
</dbReference>
<evidence type="ECO:0000256" key="2">
    <source>
        <dbReference type="SAM" id="SignalP"/>
    </source>
</evidence>
<feature type="compositionally biased region" description="Acidic residues" evidence="1">
    <location>
        <begin position="117"/>
        <end position="143"/>
    </location>
</feature>
<dbReference type="Pfam" id="PF08212">
    <property type="entry name" value="Lipocalin_2"/>
    <property type="match status" value="1"/>
</dbReference>
<dbReference type="AlphaFoldDB" id="A0A6N4V379"/>
<evidence type="ECO:0000313" key="4">
    <source>
        <dbReference type="EMBL" id="BBX49906.1"/>
    </source>
</evidence>
<feature type="compositionally biased region" description="Low complexity" evidence="1">
    <location>
        <begin position="144"/>
        <end position="168"/>
    </location>
</feature>
<dbReference type="EMBL" id="AP022570">
    <property type="protein sequence ID" value="BBX49906.1"/>
    <property type="molecule type" value="Genomic_DNA"/>
</dbReference>
<organism evidence="4 5">
    <name type="scientific">Mycolicibacterium poriferae</name>
    <dbReference type="NCBI Taxonomy" id="39694"/>
    <lineage>
        <taxon>Bacteria</taxon>
        <taxon>Bacillati</taxon>
        <taxon>Actinomycetota</taxon>
        <taxon>Actinomycetes</taxon>
        <taxon>Mycobacteriales</taxon>
        <taxon>Mycobacteriaceae</taxon>
        <taxon>Mycolicibacterium</taxon>
    </lineage>
</organism>
<keyword evidence="2" id="KW-0732">Signal</keyword>
<dbReference type="Proteomes" id="UP000466785">
    <property type="component" value="Chromosome"/>
</dbReference>
<dbReference type="InterPro" id="IPR000566">
    <property type="entry name" value="Lipocln_cytosolic_FA-bd_dom"/>
</dbReference>
<dbReference type="GO" id="GO:0006950">
    <property type="term" value="P:response to stress"/>
    <property type="evidence" value="ECO:0007669"/>
    <property type="project" value="UniProtKB-ARBA"/>
</dbReference>
<accession>A0A6N4V379</accession>
<dbReference type="KEGG" id="mpof:MPOR_09320"/>
<protein>
    <recommendedName>
        <fullName evidence="3">Lipocalin/cytosolic fatty-acid binding domain-containing protein</fullName>
    </recommendedName>
</protein>